<proteinExistence type="predicted"/>
<reference evidence="4 5" key="1">
    <citation type="submission" date="2016-11" db="EMBL/GenBank/DDBJ databases">
        <authorList>
            <person name="Manzoor S."/>
        </authorList>
    </citation>
    <scope>NUCLEOTIDE SEQUENCE [LARGE SCALE GENOMIC DNA]</scope>
    <source>
        <strain evidence="4">Clostridium ultunense strain Esp</strain>
    </source>
</reference>
<dbReference type="AlphaFoldDB" id="A0A1M4PQ20"/>
<dbReference type="GO" id="GO:0009236">
    <property type="term" value="P:cobalamin biosynthetic process"/>
    <property type="evidence" value="ECO:0007669"/>
    <property type="project" value="UniProtKB-UniPathway"/>
</dbReference>
<dbReference type="GO" id="GO:0016994">
    <property type="term" value="F:precorrin-6A reductase activity"/>
    <property type="evidence" value="ECO:0007669"/>
    <property type="project" value="InterPro"/>
</dbReference>
<keyword evidence="3" id="KW-0560">Oxidoreductase</keyword>
<dbReference type="PANTHER" id="PTHR36925">
    <property type="entry name" value="COBALT-PRECORRIN-6A REDUCTASE"/>
    <property type="match status" value="1"/>
</dbReference>
<evidence type="ECO:0000313" key="5">
    <source>
        <dbReference type="Proteomes" id="UP000245423"/>
    </source>
</evidence>
<name>A0A1M4PQ20_9FIRM</name>
<accession>A0A1M4PQ20</accession>
<dbReference type="Proteomes" id="UP000245423">
    <property type="component" value="Chromosome 1"/>
</dbReference>
<sequence length="243" mass="27681">MIWIIGGTSESRRLIDRIKDLDSYIVTVATESGGEFIENLKFYTGRMDYAGMLEFVSKNCISLIVDLSHPYAKVVTENAKKVAEEKNIGYIRYARKKVVSNSKGIYLKNYEEAYDYIAKINGTVFFTTGSKNIGDFEKVRGENRFIYRILPALESIKICRKHDIKLKDIIAVLGPFSVEYNKTMFKEYGVDYVVMKDSGEEGGTLDKIRACEELGIIPIIIGREMEGGFHSLDSIEKIIRRHV</sequence>
<gene>
    <name evidence="4" type="ORF">CUESP1_2226</name>
</gene>
<comment type="pathway">
    <text evidence="1">Cofactor biosynthesis; adenosylcobalamin biosynthesis.</text>
</comment>
<dbReference type="UniPathway" id="UPA00148"/>
<dbReference type="PANTHER" id="PTHR36925:SF1">
    <property type="entry name" value="COBALT-PRECORRIN-6A REDUCTASE"/>
    <property type="match status" value="1"/>
</dbReference>
<dbReference type="NCBIfam" id="TIGR00715">
    <property type="entry name" value="precor6x_red"/>
    <property type="match status" value="1"/>
</dbReference>
<evidence type="ECO:0000256" key="2">
    <source>
        <dbReference type="ARBA" id="ARBA00022573"/>
    </source>
</evidence>
<evidence type="ECO:0000256" key="3">
    <source>
        <dbReference type="ARBA" id="ARBA00023002"/>
    </source>
</evidence>
<keyword evidence="5" id="KW-1185">Reference proteome</keyword>
<evidence type="ECO:0000313" key="4">
    <source>
        <dbReference type="EMBL" id="SHD77580.1"/>
    </source>
</evidence>
<dbReference type="Pfam" id="PF02571">
    <property type="entry name" value="CbiJ"/>
    <property type="match status" value="1"/>
</dbReference>
<keyword evidence="2" id="KW-0169">Cobalamin biosynthesis</keyword>
<dbReference type="EMBL" id="LT669839">
    <property type="protein sequence ID" value="SHD77580.1"/>
    <property type="molecule type" value="Genomic_DNA"/>
</dbReference>
<organism evidence="4 5">
    <name type="scientific">[Clostridium] ultunense Esp</name>
    <dbReference type="NCBI Taxonomy" id="1288971"/>
    <lineage>
        <taxon>Bacteria</taxon>
        <taxon>Bacillati</taxon>
        <taxon>Bacillota</taxon>
        <taxon>Tissierellia</taxon>
        <taxon>Tissierellales</taxon>
        <taxon>Tepidimicrobiaceae</taxon>
        <taxon>Schnuerera</taxon>
    </lineage>
</organism>
<evidence type="ECO:0000256" key="1">
    <source>
        <dbReference type="ARBA" id="ARBA00004953"/>
    </source>
</evidence>
<protein>
    <submittedName>
        <fullName evidence="4">Precorrin-6x reductase</fullName>
    </submittedName>
</protein>
<dbReference type="InterPro" id="IPR003723">
    <property type="entry name" value="Precorrin-6x_reduct"/>
</dbReference>
<dbReference type="RefSeq" id="WP_109840652.1">
    <property type="nucleotide sequence ID" value="NZ_LT669839.1"/>
</dbReference>
<dbReference type="OrthoDB" id="9780707at2"/>
<dbReference type="PROSITE" id="PS51014">
    <property type="entry name" value="COBK_CBIJ"/>
    <property type="match status" value="1"/>
</dbReference>